<organism evidence="1 2">
    <name type="scientific">Caerostris darwini</name>
    <dbReference type="NCBI Taxonomy" id="1538125"/>
    <lineage>
        <taxon>Eukaryota</taxon>
        <taxon>Metazoa</taxon>
        <taxon>Ecdysozoa</taxon>
        <taxon>Arthropoda</taxon>
        <taxon>Chelicerata</taxon>
        <taxon>Arachnida</taxon>
        <taxon>Araneae</taxon>
        <taxon>Araneomorphae</taxon>
        <taxon>Entelegynae</taxon>
        <taxon>Araneoidea</taxon>
        <taxon>Araneidae</taxon>
        <taxon>Caerostris</taxon>
    </lineage>
</organism>
<evidence type="ECO:0000313" key="2">
    <source>
        <dbReference type="Proteomes" id="UP001054837"/>
    </source>
</evidence>
<accession>A0AAV4UZJ4</accession>
<comment type="caution">
    <text evidence="1">The sequence shown here is derived from an EMBL/GenBank/DDBJ whole genome shotgun (WGS) entry which is preliminary data.</text>
</comment>
<proteinExistence type="predicted"/>
<dbReference type="EMBL" id="BPLQ01012170">
    <property type="protein sequence ID" value="GIY63367.1"/>
    <property type="molecule type" value="Genomic_DNA"/>
</dbReference>
<name>A0AAV4UZJ4_9ARAC</name>
<dbReference type="AlphaFoldDB" id="A0AAV4UZJ4"/>
<reference evidence="1 2" key="1">
    <citation type="submission" date="2021-06" db="EMBL/GenBank/DDBJ databases">
        <title>Caerostris darwini draft genome.</title>
        <authorList>
            <person name="Kono N."/>
            <person name="Arakawa K."/>
        </authorList>
    </citation>
    <scope>NUCLEOTIDE SEQUENCE [LARGE SCALE GENOMIC DNA]</scope>
</reference>
<gene>
    <name evidence="1" type="ORF">CDAR_272761</name>
</gene>
<dbReference type="Proteomes" id="UP001054837">
    <property type="component" value="Unassembled WGS sequence"/>
</dbReference>
<keyword evidence="2" id="KW-1185">Reference proteome</keyword>
<sequence>MIERRSKSNLFFHPKEDHFSGQTETFVSILCVPCSTSAASFVFSPTMPPDLEKNEASLEISAVFIDANLKQKALETSFNEPHLEDNR</sequence>
<evidence type="ECO:0000313" key="1">
    <source>
        <dbReference type="EMBL" id="GIY63367.1"/>
    </source>
</evidence>
<protein>
    <submittedName>
        <fullName evidence="1">Uncharacterized protein</fullName>
    </submittedName>
</protein>